<evidence type="ECO:0000259" key="2">
    <source>
        <dbReference type="PROSITE" id="PS50181"/>
    </source>
</evidence>
<dbReference type="GeneID" id="25369045"/>
<dbReference type="STRING" id="1043005.A0A074YAA6"/>
<dbReference type="HOGENOM" id="CLU_263160_0_0_1"/>
<dbReference type="Proteomes" id="UP000030641">
    <property type="component" value="Unassembled WGS sequence"/>
</dbReference>
<feature type="region of interest" description="Disordered" evidence="1">
    <location>
        <begin position="1281"/>
        <end position="1321"/>
    </location>
</feature>
<protein>
    <recommendedName>
        <fullName evidence="2">F-box domain-containing protein</fullName>
    </recommendedName>
</protein>
<dbReference type="PROSITE" id="PS50181">
    <property type="entry name" value="FBOX"/>
    <property type="match status" value="1"/>
</dbReference>
<sequence>MACPQSPASDASSDLYAEVDTSSQRNLPEPLRQHIASPASFPMYDDSPVPPPAQTKGKRRFGDEDHQPQAPLKKRKLVLTPERYFSPAVPQTANLPAEVWQYVFLHLTPDNLSRCLRVSRLFRSYLTDLTASMSIRLPHRRNGLKLIDSEGIWTSARKFFAPNLPRPLAGFTEMHMFQLLGGRDCQACGAFPLQPNQPTTPFDAGPGLGGVRIIWSFSARLCSECFELYSVKDVDVVVSPVNPLRAGLPYAFCTPEMHYIPATLQAQAAASIKGAMFKVYSQKHIDDLQQEHQNAMEFGDAAAEEWVKGLPLLGKQQMADAARWERWESQLTLGSDIFTVLREYFRSYSVPMIGEAPDAVEFAPEAAVATPTVSATSLPAPPSAQMKHPLPARVVAVPTATQPIANAQSPQQSSKKEWRPPRNLKEVNEARASRRADIERRCYIEFQPPLMPNVLQHMESFHAAMQITTPLTDSAWEVLKPRLYTQRDAAEQIEYYREEQMRALQATIPDPAYPMYSQPVDPTVLQRQYEAAQAPIRKKLGMYAEDLIRIKWKKGKILTRDNCPEFAVEVLLYARNRFLEVERPHNLPQDHMTEETDPWFVSLENMRWLYDQKVKTNTDRHLRELFHCAECGSLGKSYAFEGMIQHYGAKHTTEFSRGNIVVHWQSAEWPEECPLVPCNGATPDPTMPPKPAKKAPDAVELNQHKSLEANMNTAQDPYHNVPGYQNGSPWPAAGDGSAYDLSGYPAYSSDAQAHYARYGYPYTQTGAPADPRHSHGYYPPAVDPGSLYQGQVDSIANIGSDIWDTTAGITGLEESVRVHTVLHLVVSRFKSQFGSEPSLDMLNDALVNHSLMRPIRDASGMACMTCISSNLDGFLAFKPYAKRIADYKLYNTSSIITHFRTVHLGSDSGLDWKEDMIELPEDDNIRQLLIAVGMNDEKLGMIAEVFPKLFPNPLPKIGEIKETFKPLPKKEPRSRANQKKNKKQKKSSAPHPATLAQGETSEEQSDALPEAAEDEYDPRRPAFIERGAKGLGQGTKKPHNDSHRQQPSVDLTQLAPETLEALSRLRPSDPEVQKALAGRTVRSPSVPRANGSHPPPVDTSRHNRGAFEANFVPAYQPQQAREANTRSNGRHDRAGDDEPAEDYTQIIRTPASGPYGQHTAAGPMLSVPPQDRYVRLDSRGQPTERPRYESVPFGYEHDPRAGQQEYYPGPGFRTEHPPPVSYAYEPRPETVYVDQYGRPVEVVRVIERHPPPMYEYPPHQPDYYHREEPHARYVYYEQPPHVAPAAPQPGYAGPPRADYGQPTGHPSRYMYDDGRASVPRN</sequence>
<evidence type="ECO:0000313" key="4">
    <source>
        <dbReference type="Proteomes" id="UP000030641"/>
    </source>
</evidence>
<dbReference type="InterPro" id="IPR001810">
    <property type="entry name" value="F-box_dom"/>
</dbReference>
<feature type="compositionally biased region" description="Low complexity" evidence="1">
    <location>
        <begin position="1281"/>
        <end position="1297"/>
    </location>
</feature>
<feature type="region of interest" description="Disordered" evidence="1">
    <location>
        <begin position="962"/>
        <end position="1223"/>
    </location>
</feature>
<dbReference type="InParanoid" id="A0A074YAA6"/>
<dbReference type="RefSeq" id="XP_013343079.1">
    <property type="nucleotide sequence ID" value="XM_013487625.1"/>
</dbReference>
<dbReference type="EMBL" id="KL584761">
    <property type="protein sequence ID" value="KEQ94680.1"/>
    <property type="molecule type" value="Genomic_DNA"/>
</dbReference>
<feature type="compositionally biased region" description="Polar residues" evidence="1">
    <location>
        <begin position="1"/>
        <end position="12"/>
    </location>
</feature>
<dbReference type="OMA" id="WSKRCQF"/>
<feature type="region of interest" description="Disordered" evidence="1">
    <location>
        <begin position="1"/>
        <end position="73"/>
    </location>
</feature>
<feature type="compositionally biased region" description="Basic residues" evidence="1">
    <location>
        <begin position="976"/>
        <end position="988"/>
    </location>
</feature>
<feature type="compositionally biased region" description="Acidic residues" evidence="1">
    <location>
        <begin position="1000"/>
        <end position="1016"/>
    </location>
</feature>
<feature type="compositionally biased region" description="Basic and acidic residues" evidence="1">
    <location>
        <begin position="1017"/>
        <end position="1028"/>
    </location>
</feature>
<proteinExistence type="predicted"/>
<dbReference type="SUPFAM" id="SSF81383">
    <property type="entry name" value="F-box domain"/>
    <property type="match status" value="1"/>
</dbReference>
<feature type="compositionally biased region" description="Basic and acidic residues" evidence="1">
    <location>
        <begin position="962"/>
        <end position="974"/>
    </location>
</feature>
<feature type="domain" description="F-box" evidence="2">
    <location>
        <begin position="89"/>
        <end position="137"/>
    </location>
</feature>
<name>A0A074YAA6_AURSE</name>
<dbReference type="InterPro" id="IPR036047">
    <property type="entry name" value="F-box-like_dom_sf"/>
</dbReference>
<dbReference type="Pfam" id="PF25422">
    <property type="entry name" value="DUF7892"/>
    <property type="match status" value="1"/>
</dbReference>
<reference evidence="3 4" key="1">
    <citation type="journal article" date="2014" name="BMC Genomics">
        <title>Genome sequencing of four Aureobasidium pullulans varieties: biotechnological potential, stress tolerance, and description of new species.</title>
        <authorList>
            <person name="Gostin Ar C."/>
            <person name="Ohm R.A."/>
            <person name="Kogej T."/>
            <person name="Sonjak S."/>
            <person name="Turk M."/>
            <person name="Zajc J."/>
            <person name="Zalar P."/>
            <person name="Grube M."/>
            <person name="Sun H."/>
            <person name="Han J."/>
            <person name="Sharma A."/>
            <person name="Chiniquy J."/>
            <person name="Ngan C.Y."/>
            <person name="Lipzen A."/>
            <person name="Barry K."/>
            <person name="Grigoriev I.V."/>
            <person name="Gunde-Cimerman N."/>
        </authorList>
    </citation>
    <scope>NUCLEOTIDE SEQUENCE [LARGE SCALE GENOMIC DNA]</scope>
    <source>
        <strain evidence="3 4">EXF-2481</strain>
    </source>
</reference>
<keyword evidence="4" id="KW-1185">Reference proteome</keyword>
<gene>
    <name evidence="3" type="ORF">AUEXF2481DRAFT_5574</name>
</gene>
<evidence type="ECO:0000313" key="3">
    <source>
        <dbReference type="EMBL" id="KEQ94680.1"/>
    </source>
</evidence>
<accession>A0A074YAA6</accession>
<dbReference type="InterPro" id="IPR057214">
    <property type="entry name" value="DUF7892"/>
</dbReference>
<feature type="compositionally biased region" description="Polar residues" evidence="1">
    <location>
        <begin position="1116"/>
        <end position="1127"/>
    </location>
</feature>
<dbReference type="OrthoDB" id="2322499at2759"/>
<feature type="compositionally biased region" description="Basic and acidic residues" evidence="1">
    <location>
        <begin position="1172"/>
        <end position="1188"/>
    </location>
</feature>
<organism evidence="3 4">
    <name type="scientific">Aureobasidium subglaciale (strain EXF-2481)</name>
    <name type="common">Aureobasidium pullulans var. subglaciale</name>
    <dbReference type="NCBI Taxonomy" id="1043005"/>
    <lineage>
        <taxon>Eukaryota</taxon>
        <taxon>Fungi</taxon>
        <taxon>Dikarya</taxon>
        <taxon>Ascomycota</taxon>
        <taxon>Pezizomycotina</taxon>
        <taxon>Dothideomycetes</taxon>
        <taxon>Dothideomycetidae</taxon>
        <taxon>Dothideales</taxon>
        <taxon>Saccotheciaceae</taxon>
        <taxon>Aureobasidium</taxon>
    </lineage>
</organism>
<dbReference type="CDD" id="cd09917">
    <property type="entry name" value="F-box_SF"/>
    <property type="match status" value="1"/>
</dbReference>
<dbReference type="Pfam" id="PF00646">
    <property type="entry name" value="F-box"/>
    <property type="match status" value="1"/>
</dbReference>
<evidence type="ECO:0000256" key="1">
    <source>
        <dbReference type="SAM" id="MobiDB-lite"/>
    </source>
</evidence>